<dbReference type="Proteomes" id="UP000321954">
    <property type="component" value="Chromosome"/>
</dbReference>
<dbReference type="InterPro" id="IPR007709">
    <property type="entry name" value="N-FG_amidohydro"/>
</dbReference>
<dbReference type="Gene3D" id="3.40.630.40">
    <property type="entry name" value="Zn-dependent exopeptidases"/>
    <property type="match status" value="1"/>
</dbReference>
<keyword evidence="1" id="KW-0378">Hydrolase</keyword>
<dbReference type="SUPFAM" id="SSF53187">
    <property type="entry name" value="Zn-dependent exopeptidases"/>
    <property type="match status" value="1"/>
</dbReference>
<accession>A0A5B8YIM2</accession>
<evidence type="ECO:0000313" key="1">
    <source>
        <dbReference type="EMBL" id="QED36898.1"/>
    </source>
</evidence>
<keyword evidence="2" id="KW-1185">Reference proteome</keyword>
<dbReference type="EMBL" id="CP042476">
    <property type="protein sequence ID" value="QED36898.1"/>
    <property type="molecule type" value="Genomic_DNA"/>
</dbReference>
<sequence>MKLVLTCEHAGNRIPENYRYLCREDDPILQTHRGFDPGALDVYKALVSLADFSTKHLESRLLIEVNRSLHHSSLFSTYTRELPTLEKKKIIEAYYLTYRNRVESAIHEYTAKGEEVLHFSVHSFTPQLKGEIRNTDIGLLYDPRKAKEKEFCKIFKKHIEIQNPSIKVRFNYPYLGKADGFTTYLRKKFPHNYCGVELEVNQKFVSNNKMEKGIKSAILEALQKSIK</sequence>
<proteinExistence type="predicted"/>
<dbReference type="GO" id="GO:0016787">
    <property type="term" value="F:hydrolase activity"/>
    <property type="evidence" value="ECO:0007669"/>
    <property type="project" value="UniProtKB-KW"/>
</dbReference>
<dbReference type="RefSeq" id="WP_146831180.1">
    <property type="nucleotide sequence ID" value="NZ_CP042476.1"/>
</dbReference>
<dbReference type="AlphaFoldDB" id="A0A5B8YIM2"/>
<dbReference type="OrthoDB" id="9815326at2"/>
<protein>
    <submittedName>
        <fullName evidence="1">N-formylglutamate amidohydrolase</fullName>
    </submittedName>
</protein>
<organism evidence="1 2">
    <name type="scientific">Antarcticibacterium arcticum</name>
    <dbReference type="NCBI Taxonomy" id="2585771"/>
    <lineage>
        <taxon>Bacteria</taxon>
        <taxon>Pseudomonadati</taxon>
        <taxon>Bacteroidota</taxon>
        <taxon>Flavobacteriia</taxon>
        <taxon>Flavobacteriales</taxon>
        <taxon>Flavobacteriaceae</taxon>
        <taxon>Antarcticibacterium</taxon>
    </lineage>
</organism>
<reference evidence="1 2" key="1">
    <citation type="submission" date="2019-08" db="EMBL/GenBank/DDBJ databases">
        <title>Antarcticibacterium arcticum sp. nov., a bacterium isolated from marine sediment of the Canadian Beaufort Sea.</title>
        <authorList>
            <person name="Lee Y.M."/>
            <person name="Baek K."/>
            <person name="Lee D.-H."/>
            <person name="Shin S.C."/>
            <person name="Jin Y.K."/>
            <person name="Park Y."/>
        </authorList>
    </citation>
    <scope>NUCLEOTIDE SEQUENCE [LARGE SCALE GENOMIC DNA]</scope>
    <source>
        <strain evidence="1 2">PAMC 28998</strain>
    </source>
</reference>
<dbReference type="Pfam" id="PF05013">
    <property type="entry name" value="FGase"/>
    <property type="match status" value="1"/>
</dbReference>
<gene>
    <name evidence="1" type="ORF">FK178_03855</name>
</gene>
<dbReference type="KEGG" id="anp:FK178_03855"/>
<evidence type="ECO:0000313" key="2">
    <source>
        <dbReference type="Proteomes" id="UP000321954"/>
    </source>
</evidence>
<name>A0A5B8YIM2_9FLAO</name>